<dbReference type="KEGG" id="rbi:RB2501_11647"/>
<name>A4CMT6_ROBBH</name>
<accession>A4CMT6</accession>
<gene>
    <name evidence="1" type="ordered locus">RB2501_11647</name>
</gene>
<proteinExistence type="predicted"/>
<reference evidence="1 2" key="1">
    <citation type="journal article" date="2009" name="J. Bacteriol.">
        <title>Complete genome sequence of Robiginitalea biformata HTCC2501.</title>
        <authorList>
            <person name="Oh H.M."/>
            <person name="Giovannoni S.J."/>
            <person name="Lee K."/>
            <person name="Ferriera S."/>
            <person name="Johnson J."/>
            <person name="Cho J.C."/>
        </authorList>
    </citation>
    <scope>NUCLEOTIDE SEQUENCE [LARGE SCALE GENOMIC DNA]</scope>
    <source>
        <strain evidence="2">ATCC BAA-864 / HTCC2501 / KCTC 12146</strain>
    </source>
</reference>
<evidence type="ECO:0000313" key="1">
    <source>
        <dbReference type="EMBL" id="EAR14978.1"/>
    </source>
</evidence>
<evidence type="ECO:0000313" key="2">
    <source>
        <dbReference type="Proteomes" id="UP000009049"/>
    </source>
</evidence>
<keyword evidence="2" id="KW-1185">Reference proteome</keyword>
<organism evidence="1 2">
    <name type="scientific">Robiginitalea biformata (strain ATCC BAA-864 / DSM 15991 / KCTC 12146 / HTCC2501)</name>
    <dbReference type="NCBI Taxonomy" id="313596"/>
    <lineage>
        <taxon>Bacteria</taxon>
        <taxon>Pseudomonadati</taxon>
        <taxon>Bacteroidota</taxon>
        <taxon>Flavobacteriia</taxon>
        <taxon>Flavobacteriales</taxon>
        <taxon>Flavobacteriaceae</taxon>
        <taxon>Robiginitalea</taxon>
    </lineage>
</organism>
<sequence length="29" mass="3247">MILLLIALAGIACILMLSLRKLKPVRVRK</sequence>
<dbReference type="EMBL" id="CP001712">
    <property type="protein sequence ID" value="EAR14978.1"/>
    <property type="molecule type" value="Genomic_DNA"/>
</dbReference>
<dbReference type="Proteomes" id="UP000009049">
    <property type="component" value="Chromosome"/>
</dbReference>
<protein>
    <submittedName>
        <fullName evidence="1">Uncharacterized protein</fullName>
    </submittedName>
</protein>
<dbReference type="HOGENOM" id="CLU_3410107_0_0_10"/>
<dbReference type="AlphaFoldDB" id="A4CMT6"/>